<dbReference type="PANTHER" id="PTHR43046:SF16">
    <property type="entry name" value="ADP-RIBOSE PYROPHOSPHATASE YJHB-RELATED"/>
    <property type="match status" value="1"/>
</dbReference>
<evidence type="ECO:0000259" key="4">
    <source>
        <dbReference type="Pfam" id="PF12535"/>
    </source>
</evidence>
<name>A0ABV2NT77_9HYPH</name>
<keyword evidence="6" id="KW-1185">Reference proteome</keyword>
<dbReference type="InterPro" id="IPR059176">
    <property type="entry name" value="UDP-X_N"/>
</dbReference>
<feature type="domain" description="UDP-X diphosphatase-like N-terminal oligomerisation" evidence="4">
    <location>
        <begin position="8"/>
        <end position="46"/>
    </location>
</feature>
<dbReference type="RefSeq" id="WP_209651373.1">
    <property type="nucleotide sequence ID" value="NZ_JBEPNV010000003.1"/>
</dbReference>
<evidence type="ECO:0000256" key="1">
    <source>
        <dbReference type="ARBA" id="ARBA00001946"/>
    </source>
</evidence>
<dbReference type="Gene3D" id="6.10.250.1120">
    <property type="match status" value="1"/>
</dbReference>
<dbReference type="Pfam" id="PF00293">
    <property type="entry name" value="NUDIX"/>
    <property type="match status" value="1"/>
</dbReference>
<evidence type="ECO:0000313" key="5">
    <source>
        <dbReference type="EMBL" id="MET3869744.1"/>
    </source>
</evidence>
<feature type="domain" description="Nudix hydrolase" evidence="3">
    <location>
        <begin position="70"/>
        <end position="181"/>
    </location>
</feature>
<dbReference type="SUPFAM" id="SSF55811">
    <property type="entry name" value="Nudix"/>
    <property type="match status" value="1"/>
</dbReference>
<comment type="caution">
    <text evidence="5">The sequence shown here is derived from an EMBL/GenBank/DDBJ whole genome shotgun (WGS) entry which is preliminary data.</text>
</comment>
<evidence type="ECO:0000259" key="3">
    <source>
        <dbReference type="Pfam" id="PF00293"/>
    </source>
</evidence>
<dbReference type="EMBL" id="JBEPNW010000005">
    <property type="protein sequence ID" value="MET3869744.1"/>
    <property type="molecule type" value="Genomic_DNA"/>
</dbReference>
<evidence type="ECO:0000313" key="6">
    <source>
        <dbReference type="Proteomes" id="UP001549119"/>
    </source>
</evidence>
<dbReference type="Gene3D" id="3.90.79.10">
    <property type="entry name" value="Nucleoside Triphosphate Pyrophosphohydrolase"/>
    <property type="match status" value="1"/>
</dbReference>
<reference evidence="5 6" key="1">
    <citation type="submission" date="2024-06" db="EMBL/GenBank/DDBJ databases">
        <title>Genomics of switchgrass bacterial isolates.</title>
        <authorList>
            <person name="Shade A."/>
        </authorList>
    </citation>
    <scope>NUCLEOTIDE SEQUENCE [LARGE SCALE GENOMIC DNA]</scope>
    <source>
        <strain evidence="5 6">PvP084</strain>
    </source>
</reference>
<organism evidence="5 6">
    <name type="scientific">Methylobacterium radiotolerans</name>
    <dbReference type="NCBI Taxonomy" id="31998"/>
    <lineage>
        <taxon>Bacteria</taxon>
        <taxon>Pseudomonadati</taxon>
        <taxon>Pseudomonadota</taxon>
        <taxon>Alphaproteobacteria</taxon>
        <taxon>Hyphomicrobiales</taxon>
        <taxon>Methylobacteriaceae</taxon>
        <taxon>Methylobacterium</taxon>
    </lineage>
</organism>
<evidence type="ECO:0000256" key="2">
    <source>
        <dbReference type="ARBA" id="ARBA00022801"/>
    </source>
</evidence>
<dbReference type="InterPro" id="IPR000086">
    <property type="entry name" value="NUDIX_hydrolase_dom"/>
</dbReference>
<protein>
    <submittedName>
        <fullName evidence="5">ADP-ribose pyrophosphatase YjhB (NUDIX family)</fullName>
    </submittedName>
</protein>
<proteinExistence type="predicted"/>
<accession>A0ABV2NT77</accession>
<dbReference type="PANTHER" id="PTHR43046">
    <property type="entry name" value="GDP-MANNOSE MANNOSYL HYDROLASE"/>
    <property type="match status" value="1"/>
</dbReference>
<gene>
    <name evidence="5" type="ORF">ABIC20_007129</name>
</gene>
<dbReference type="Pfam" id="PF12535">
    <property type="entry name" value="Nudix_N"/>
    <property type="match status" value="1"/>
</dbReference>
<dbReference type="Proteomes" id="UP001549119">
    <property type="component" value="Unassembled WGS sequence"/>
</dbReference>
<sequence length="213" mass="25220">MNDSIEFRWIREILAIAQSGLAHSQDPFDVERFRRLATIAAEMLWSDHKFERADLVSALLRDSGYATPKVEVRGAAFDNHGRILLVREKMDRDRWTLPGGWADVNLSLRENIEKEIFEEARVMVRSYKVAAVLDRRFHAHPPYPYHIYKVFMLCELVEQYAFNSFESTEISDLGYFNQLEIEDLDLSIQRVTRNQIDKMFEHYREPKRPTEYD</sequence>
<comment type="cofactor">
    <cofactor evidence="1">
        <name>Mg(2+)</name>
        <dbReference type="ChEBI" id="CHEBI:18420"/>
    </cofactor>
</comment>
<dbReference type="InterPro" id="IPR015797">
    <property type="entry name" value="NUDIX_hydrolase-like_dom_sf"/>
</dbReference>
<keyword evidence="2" id="KW-0378">Hydrolase</keyword>